<dbReference type="Gene3D" id="2.70.50.50">
    <property type="entry name" value="chitin-binding protein cbp21"/>
    <property type="match status" value="1"/>
</dbReference>
<evidence type="ECO:0000313" key="7">
    <source>
        <dbReference type="Proteomes" id="UP000282323"/>
    </source>
</evidence>
<dbReference type="PANTHER" id="PTHR34823">
    <property type="entry name" value="GLCNAC-BINDING PROTEIN A"/>
    <property type="match status" value="1"/>
</dbReference>
<dbReference type="InterPro" id="IPR036573">
    <property type="entry name" value="CBM_sf_5/12"/>
</dbReference>
<dbReference type="OrthoDB" id="8638at2157"/>
<evidence type="ECO:0000256" key="4">
    <source>
        <dbReference type="SAM" id="Phobius"/>
    </source>
</evidence>
<dbReference type="InterPro" id="IPR051024">
    <property type="entry name" value="GlcNAc_Chitin_IntDeg"/>
</dbReference>
<dbReference type="SMART" id="SM00495">
    <property type="entry name" value="ChtBD3"/>
    <property type="match status" value="2"/>
</dbReference>
<dbReference type="SUPFAM" id="SSF51055">
    <property type="entry name" value="Carbohydrate binding domain"/>
    <property type="match status" value="2"/>
</dbReference>
<dbReference type="GO" id="GO:0030246">
    <property type="term" value="F:carbohydrate binding"/>
    <property type="evidence" value="ECO:0007669"/>
    <property type="project" value="InterPro"/>
</dbReference>
<protein>
    <recommendedName>
        <fullName evidence="5">Chitin-binding type-3 domain-containing protein</fullName>
    </recommendedName>
</protein>
<gene>
    <name evidence="6" type="ORF">EA473_12200</name>
</gene>
<organism evidence="6 7">
    <name type="scientific">Natrarchaeobius chitinivorans</name>
    <dbReference type="NCBI Taxonomy" id="1679083"/>
    <lineage>
        <taxon>Archaea</taxon>
        <taxon>Methanobacteriati</taxon>
        <taxon>Methanobacteriota</taxon>
        <taxon>Stenosarchaea group</taxon>
        <taxon>Halobacteria</taxon>
        <taxon>Halobacteriales</taxon>
        <taxon>Natrialbaceae</taxon>
        <taxon>Natrarchaeobius</taxon>
    </lineage>
</organism>
<dbReference type="Pfam" id="PF02839">
    <property type="entry name" value="CBM_5_12"/>
    <property type="match status" value="2"/>
</dbReference>
<dbReference type="RefSeq" id="WP_124195890.1">
    <property type="nucleotide sequence ID" value="NZ_REGA01000009.1"/>
</dbReference>
<comment type="caution">
    <text evidence="6">The sequence shown here is derived from an EMBL/GenBank/DDBJ whole genome shotgun (WGS) entry which is preliminary data.</text>
</comment>
<keyword evidence="2" id="KW-0378">Hydrolase</keyword>
<proteinExistence type="predicted"/>
<name>A0A3N6MFT5_NATCH</name>
<dbReference type="InterPro" id="IPR004302">
    <property type="entry name" value="Cellulose/chitin-bd_N"/>
</dbReference>
<evidence type="ECO:0000313" key="6">
    <source>
        <dbReference type="EMBL" id="RQG94451.1"/>
    </source>
</evidence>
<dbReference type="CDD" id="cd12215">
    <property type="entry name" value="ChiC_BD"/>
    <property type="match status" value="2"/>
</dbReference>
<dbReference type="GO" id="GO:0005576">
    <property type="term" value="C:extracellular region"/>
    <property type="evidence" value="ECO:0007669"/>
    <property type="project" value="InterPro"/>
</dbReference>
<feature type="domain" description="Chitin-binding type-3" evidence="5">
    <location>
        <begin position="301"/>
        <end position="345"/>
    </location>
</feature>
<sequence length="346" mass="39100">METETTTSGIGETNGLPRVTRSRVAKIGVMVLFMMVLGIFAVQMAAAHGSMEDPYSQTYYCNFIDDGDNEMCQYAYDENAQAVYDWHEINIADADSNHQELIDDGELCSASRDKYDAFNEPGDWPTTEIEPGEQTFTYEASAPHETEYFQIYITEDGWNPDTRLAWDDLELIHETDPFSPDRTITIDGVDVPDRNGEHVIYTVWQRSDSPEAFYSCSYVDFDGSDDDDNGDDDNGDGPDHDAWDSDETYTSGDKVVHDGAVWEANWWTQGDEPGSSEWGPWEHVEDVDDDDNSNDDDSPDADEWDPDTVYNDGDQVSHDGETWEAQWWTQGDEPGSSELGPWEQVD</sequence>
<dbReference type="Gene3D" id="2.10.10.20">
    <property type="entry name" value="Carbohydrate-binding module superfamily 5/12"/>
    <property type="match status" value="2"/>
</dbReference>
<accession>A0A3N6MFT5</accession>
<keyword evidence="1" id="KW-0732">Signal</keyword>
<dbReference type="EMBL" id="REGA01000009">
    <property type="protein sequence ID" value="RQG94451.1"/>
    <property type="molecule type" value="Genomic_DNA"/>
</dbReference>
<dbReference type="Proteomes" id="UP000282323">
    <property type="component" value="Unassembled WGS sequence"/>
</dbReference>
<keyword evidence="4" id="KW-1133">Transmembrane helix</keyword>
<dbReference type="Pfam" id="PF03067">
    <property type="entry name" value="LPMO_10"/>
    <property type="match status" value="1"/>
</dbReference>
<feature type="region of interest" description="Disordered" evidence="3">
    <location>
        <begin position="267"/>
        <end position="346"/>
    </location>
</feature>
<reference evidence="6 7" key="1">
    <citation type="submission" date="2018-10" db="EMBL/GenBank/DDBJ databases">
        <title>Natrarchaeobius chitinivorans gen. nov., sp. nov., and Natrarchaeobius haloalkaliphilus sp. nov., alkaliphilic, chitin-utilizing haloarchaea from hypersaline alkaline lakes.</title>
        <authorList>
            <person name="Sorokin D.Y."/>
            <person name="Elcheninov A.G."/>
            <person name="Kostrikina N.A."/>
            <person name="Bale N.J."/>
            <person name="Sinninghe Damste J.S."/>
            <person name="Khijniak T.V."/>
            <person name="Kublanov I.V."/>
            <person name="Toshchakov S.V."/>
        </authorList>
    </citation>
    <scope>NUCLEOTIDE SEQUENCE [LARGE SCALE GENOMIC DNA]</scope>
    <source>
        <strain evidence="6 7">AArcht4T</strain>
    </source>
</reference>
<dbReference type="GO" id="GO:0005975">
    <property type="term" value="P:carbohydrate metabolic process"/>
    <property type="evidence" value="ECO:0007669"/>
    <property type="project" value="InterPro"/>
</dbReference>
<feature type="compositionally biased region" description="Acidic residues" evidence="3">
    <location>
        <begin position="222"/>
        <end position="236"/>
    </location>
</feature>
<feature type="region of interest" description="Disordered" evidence="3">
    <location>
        <begin position="217"/>
        <end position="254"/>
    </location>
</feature>
<keyword evidence="7" id="KW-1185">Reference proteome</keyword>
<dbReference type="GO" id="GO:0004553">
    <property type="term" value="F:hydrolase activity, hydrolyzing O-glycosyl compounds"/>
    <property type="evidence" value="ECO:0007669"/>
    <property type="project" value="InterPro"/>
</dbReference>
<feature type="domain" description="Chitin-binding type-3" evidence="5">
    <location>
        <begin position="240"/>
        <end position="284"/>
    </location>
</feature>
<keyword evidence="4" id="KW-0472">Membrane</keyword>
<feature type="transmembrane region" description="Helical" evidence="4">
    <location>
        <begin position="27"/>
        <end position="46"/>
    </location>
</feature>
<evidence type="ECO:0000256" key="1">
    <source>
        <dbReference type="ARBA" id="ARBA00022729"/>
    </source>
</evidence>
<dbReference type="InterPro" id="IPR003610">
    <property type="entry name" value="CBM5/12"/>
</dbReference>
<keyword evidence="4" id="KW-0812">Transmembrane</keyword>
<dbReference type="InterPro" id="IPR014756">
    <property type="entry name" value="Ig_E-set"/>
</dbReference>
<dbReference type="AlphaFoldDB" id="A0A3N6MFT5"/>
<feature type="compositionally biased region" description="Acidic residues" evidence="3">
    <location>
        <begin position="285"/>
        <end position="306"/>
    </location>
</feature>
<evidence type="ECO:0000256" key="2">
    <source>
        <dbReference type="ARBA" id="ARBA00022801"/>
    </source>
</evidence>
<dbReference type="CDD" id="cd21177">
    <property type="entry name" value="LPMO_AA10"/>
    <property type="match status" value="1"/>
</dbReference>
<evidence type="ECO:0000259" key="5">
    <source>
        <dbReference type="SMART" id="SM00495"/>
    </source>
</evidence>
<dbReference type="PANTHER" id="PTHR34823:SF1">
    <property type="entry name" value="CHITIN-BINDING TYPE-4 DOMAIN-CONTAINING PROTEIN"/>
    <property type="match status" value="1"/>
</dbReference>
<dbReference type="SUPFAM" id="SSF81296">
    <property type="entry name" value="E set domains"/>
    <property type="match status" value="1"/>
</dbReference>
<evidence type="ECO:0000256" key="3">
    <source>
        <dbReference type="SAM" id="MobiDB-lite"/>
    </source>
</evidence>